<feature type="domain" description="P/Homo B" evidence="10">
    <location>
        <begin position="516"/>
        <end position="671"/>
    </location>
</feature>
<comment type="caution">
    <text evidence="11">The sequence shown here is derived from an EMBL/GenBank/DDBJ whole genome shotgun (WGS) entry which is preliminary data.</text>
</comment>
<dbReference type="Proteomes" id="UP000270261">
    <property type="component" value="Unassembled WGS sequence"/>
</dbReference>
<evidence type="ECO:0000256" key="5">
    <source>
        <dbReference type="ARBA" id="ARBA00022825"/>
    </source>
</evidence>
<evidence type="ECO:0000313" key="11">
    <source>
        <dbReference type="EMBL" id="RRN46027.1"/>
    </source>
</evidence>
<keyword evidence="2 8" id="KW-0645">Protease</keyword>
<dbReference type="GO" id="GO:0005737">
    <property type="term" value="C:cytoplasm"/>
    <property type="evidence" value="ECO:0007669"/>
    <property type="project" value="UniProtKB-ARBA"/>
</dbReference>
<proteinExistence type="inferred from homology"/>
<dbReference type="InterPro" id="IPR008979">
    <property type="entry name" value="Galactose-bd-like_sf"/>
</dbReference>
<dbReference type="Pfam" id="PF00082">
    <property type="entry name" value="Peptidase_S8"/>
    <property type="match status" value="1"/>
</dbReference>
<dbReference type="GO" id="GO:0012505">
    <property type="term" value="C:endomembrane system"/>
    <property type="evidence" value="ECO:0007669"/>
    <property type="project" value="UniProtKB-ARBA"/>
</dbReference>
<dbReference type="SUPFAM" id="SSF52743">
    <property type="entry name" value="Subtilisin-like"/>
    <property type="match status" value="1"/>
</dbReference>
<dbReference type="OrthoDB" id="1676884at2"/>
<dbReference type="GO" id="GO:0016485">
    <property type="term" value="P:protein processing"/>
    <property type="evidence" value="ECO:0007669"/>
    <property type="project" value="TreeGrafter"/>
</dbReference>
<dbReference type="InterPro" id="IPR002884">
    <property type="entry name" value="P_dom"/>
</dbReference>
<keyword evidence="5 8" id="KW-0720">Serine protease</keyword>
<dbReference type="GO" id="GO:0016020">
    <property type="term" value="C:membrane"/>
    <property type="evidence" value="ECO:0007669"/>
    <property type="project" value="TreeGrafter"/>
</dbReference>
<feature type="active site" description="Charge relay system" evidence="7 8">
    <location>
        <position position="151"/>
    </location>
</feature>
<dbReference type="CDD" id="cd04059">
    <property type="entry name" value="Peptidases_S8_Protein_convertases_Kexins_Furin-like"/>
    <property type="match status" value="1"/>
</dbReference>
<evidence type="ECO:0000256" key="8">
    <source>
        <dbReference type="PROSITE-ProRule" id="PRU01240"/>
    </source>
</evidence>
<dbReference type="GO" id="GO:0004252">
    <property type="term" value="F:serine-type endopeptidase activity"/>
    <property type="evidence" value="ECO:0007669"/>
    <property type="project" value="UniProtKB-UniRule"/>
</dbReference>
<sequence>MAGTTPITGTTPTAGTITATTNTPTPGTAPGTSGTGRPPGAAASTQTDTTTTGAASARPGQGSAAAQSSTTSTLKPGDLISSTSCSLKYTLPNPNRTIKAGTDPRLTEAWHLENHGNLYRRAGMVAGEDLRIKPVWNMGYRGQGIRVAVLDDGLEVTHEDLAPNVVPGSHNYRKKAGATGLPPFLLNVGSQTTDGPEDYPMPCSESDSHGTAVAGIVAARDGNGVGSAGVAPRANLVGYNILASNLLDDQLGALTRDIDKNHIYNNSWGPDDNGQPGLPSGSWELFNATLDKGLKQGREQRGVIYVFSGGNGAQEGDYGSLDGLVSSLGVVTACATNAAGIRAQYSERGADLTVCAPSGDRNDALPNLPATVTTGLNNTYIDDFAGTSATAPMVSGVIALMLQARPELTWRDVPLILARTARKVDAEKGGWRERRSPLGYGNGTYDTLHYSHSYGFGVANAEAAVALAKNWQSVGGSELLTKCGPVKATVNKAIPEEHIVAQQAVDGTPKVKQDGSTEDQFFNTLLDLADTLDYNAAPQNGLESAIQIPASCGIQHIEHVDVRVTTTGANGSGQHPNSGDLQMALVSPLGTVSTLMLPHPCTGSTPTGIDDEEQLTLSACEGLSNFHFGVRRHLEEPVASGSNRTWKLVTSDRVQGSTGQLKDWEITFWGR</sequence>
<dbReference type="Gene3D" id="2.60.120.260">
    <property type="entry name" value="Galactose-binding domain-like"/>
    <property type="match status" value="1"/>
</dbReference>
<keyword evidence="6" id="KW-0106">Calcium</keyword>
<dbReference type="PROSITE" id="PS51829">
    <property type="entry name" value="P_HOMO_B"/>
    <property type="match status" value="1"/>
</dbReference>
<evidence type="ECO:0000259" key="10">
    <source>
        <dbReference type="PROSITE" id="PS51829"/>
    </source>
</evidence>
<protein>
    <submittedName>
        <fullName evidence="11">Serine protease</fullName>
    </submittedName>
</protein>
<dbReference type="InterPro" id="IPR036852">
    <property type="entry name" value="Peptidase_S8/S53_dom_sf"/>
</dbReference>
<evidence type="ECO:0000256" key="2">
    <source>
        <dbReference type="ARBA" id="ARBA00022670"/>
    </source>
</evidence>
<feature type="active site" description="Charge relay system" evidence="7 8">
    <location>
        <position position="388"/>
    </location>
</feature>
<accession>A0A3R8MVI5</accession>
<evidence type="ECO:0000256" key="4">
    <source>
        <dbReference type="ARBA" id="ARBA00022801"/>
    </source>
</evidence>
<dbReference type="PROSITE" id="PS00137">
    <property type="entry name" value="SUBTILASE_HIS"/>
    <property type="match status" value="1"/>
</dbReference>
<dbReference type="AlphaFoldDB" id="A0A3R8MVI5"/>
<keyword evidence="3" id="KW-0732">Signal</keyword>
<dbReference type="Gene3D" id="3.40.50.200">
    <property type="entry name" value="Peptidase S8/S53 domain"/>
    <property type="match status" value="1"/>
</dbReference>
<dbReference type="InterPro" id="IPR034182">
    <property type="entry name" value="Kexin/furin"/>
</dbReference>
<dbReference type="PANTHER" id="PTHR42884:SF14">
    <property type="entry name" value="NEUROENDOCRINE CONVERTASE 1"/>
    <property type="match status" value="1"/>
</dbReference>
<evidence type="ECO:0000256" key="1">
    <source>
        <dbReference type="ARBA" id="ARBA00005325"/>
    </source>
</evidence>
<reference evidence="11 12" key="1">
    <citation type="submission" date="2018-11" db="EMBL/GenBank/DDBJ databases">
        <title>Genome sequencing of Lautropia sp. KCOM 2505 (= ChDC F240).</title>
        <authorList>
            <person name="Kook J.-K."/>
            <person name="Park S.-N."/>
            <person name="Lim Y.K."/>
        </authorList>
    </citation>
    <scope>NUCLEOTIDE SEQUENCE [LARGE SCALE GENOMIC DNA]</scope>
    <source>
        <strain evidence="11 12">KCOM 2505</strain>
    </source>
</reference>
<evidence type="ECO:0000256" key="7">
    <source>
        <dbReference type="PIRSR" id="PIRSR615500-1"/>
    </source>
</evidence>
<comment type="similarity">
    <text evidence="1">Belongs to the peptidase S8 family. Furin subfamily.</text>
</comment>
<dbReference type="InterPro" id="IPR015500">
    <property type="entry name" value="Peptidase_S8_subtilisin-rel"/>
</dbReference>
<gene>
    <name evidence="11" type="ORF">EHV23_01535</name>
</gene>
<dbReference type="InterPro" id="IPR022398">
    <property type="entry name" value="Peptidase_S8_His-AS"/>
</dbReference>
<dbReference type="InterPro" id="IPR023827">
    <property type="entry name" value="Peptidase_S8_Asp-AS"/>
</dbReference>
<name>A0A3R8MVI5_9BURK</name>
<dbReference type="PROSITE" id="PS00136">
    <property type="entry name" value="SUBTILASE_ASP"/>
    <property type="match status" value="1"/>
</dbReference>
<evidence type="ECO:0000256" key="3">
    <source>
        <dbReference type="ARBA" id="ARBA00022729"/>
    </source>
</evidence>
<feature type="compositionally biased region" description="Low complexity" evidence="9">
    <location>
        <begin position="1"/>
        <end position="73"/>
    </location>
</feature>
<dbReference type="EMBL" id="RRUE01000001">
    <property type="protein sequence ID" value="RRN46027.1"/>
    <property type="molecule type" value="Genomic_DNA"/>
</dbReference>
<feature type="active site" description="Charge relay system" evidence="7 8">
    <location>
        <position position="209"/>
    </location>
</feature>
<dbReference type="Pfam" id="PF01483">
    <property type="entry name" value="P_proprotein"/>
    <property type="match status" value="1"/>
</dbReference>
<evidence type="ECO:0000256" key="9">
    <source>
        <dbReference type="SAM" id="MobiDB-lite"/>
    </source>
</evidence>
<organism evidence="11 12">
    <name type="scientific">Lautropia dentalis</name>
    <dbReference type="NCBI Taxonomy" id="2490857"/>
    <lineage>
        <taxon>Bacteria</taxon>
        <taxon>Pseudomonadati</taxon>
        <taxon>Pseudomonadota</taxon>
        <taxon>Betaproteobacteria</taxon>
        <taxon>Burkholderiales</taxon>
        <taxon>Burkholderiaceae</taxon>
        <taxon>Lautropia</taxon>
    </lineage>
</organism>
<keyword evidence="4 8" id="KW-0378">Hydrolase</keyword>
<keyword evidence="12" id="KW-1185">Reference proteome</keyword>
<feature type="region of interest" description="Disordered" evidence="9">
    <location>
        <begin position="1"/>
        <end position="77"/>
    </location>
</feature>
<evidence type="ECO:0000313" key="12">
    <source>
        <dbReference type="Proteomes" id="UP000270261"/>
    </source>
</evidence>
<dbReference type="InterPro" id="IPR000209">
    <property type="entry name" value="Peptidase_S8/S53_dom"/>
</dbReference>
<dbReference type="PRINTS" id="PR00723">
    <property type="entry name" value="SUBTILISIN"/>
</dbReference>
<dbReference type="PANTHER" id="PTHR42884">
    <property type="entry name" value="PROPROTEIN CONVERTASE SUBTILISIN/KEXIN-RELATED"/>
    <property type="match status" value="1"/>
</dbReference>
<evidence type="ECO:0000256" key="6">
    <source>
        <dbReference type="ARBA" id="ARBA00022837"/>
    </source>
</evidence>
<dbReference type="PROSITE" id="PS51892">
    <property type="entry name" value="SUBTILASE"/>
    <property type="match status" value="1"/>
</dbReference>
<dbReference type="SUPFAM" id="SSF49785">
    <property type="entry name" value="Galactose-binding domain-like"/>
    <property type="match status" value="1"/>
</dbReference>